<reference evidence="5 6" key="1">
    <citation type="submission" date="2013-08" db="EMBL/GenBank/DDBJ databases">
        <authorList>
            <consortium name="DOE Joint Genome Institute"/>
            <person name="Eisen J."/>
            <person name="Huntemann M."/>
            <person name="Han J."/>
            <person name="Chen A."/>
            <person name="Kyrpides N."/>
            <person name="Mavromatis K."/>
            <person name="Markowitz V."/>
            <person name="Palaniappan K."/>
            <person name="Ivanova N."/>
            <person name="Schaumberg A."/>
            <person name="Pati A."/>
            <person name="Liolios K."/>
            <person name="Nordberg H.P."/>
            <person name="Cantor M.N."/>
            <person name="Hua S.X."/>
            <person name="Woyke T."/>
        </authorList>
    </citation>
    <scope>NUCLEOTIDE SEQUENCE [LARGE SCALE GENOMIC DNA]</scope>
    <source>
        <strain evidence="5 6">DSM 2278</strain>
    </source>
</reference>
<dbReference type="Gene3D" id="3.20.20.60">
    <property type="entry name" value="Phosphoenolpyruvate-binding domains"/>
    <property type="match status" value="1"/>
</dbReference>
<evidence type="ECO:0000259" key="4">
    <source>
        <dbReference type="Pfam" id="PF03328"/>
    </source>
</evidence>
<keyword evidence="6" id="KW-1185">Reference proteome</keyword>
<dbReference type="RefSeq" id="WP_023844589.1">
    <property type="nucleotide sequence ID" value="NZ_AZAJ01000001.1"/>
</dbReference>
<dbReference type="GO" id="GO:0046872">
    <property type="term" value="F:metal ion binding"/>
    <property type="evidence" value="ECO:0007669"/>
    <property type="project" value="UniProtKB-KW"/>
</dbReference>
<dbReference type="GO" id="GO:0016832">
    <property type="term" value="F:aldehyde-lyase activity"/>
    <property type="evidence" value="ECO:0007669"/>
    <property type="project" value="TreeGrafter"/>
</dbReference>
<feature type="domain" description="HpcH/HpaI aldolase/citrate lyase" evidence="4">
    <location>
        <begin position="24"/>
        <end position="244"/>
    </location>
</feature>
<comment type="similarity">
    <text evidence="1">Belongs to the HpcH/HpaI aldolase family.</text>
</comment>
<dbReference type="AlphaFoldDB" id="W9DQ06"/>
<evidence type="ECO:0000313" key="6">
    <source>
        <dbReference type="Proteomes" id="UP000019483"/>
    </source>
</evidence>
<protein>
    <submittedName>
        <fullName evidence="5">2,4-dihydroxyhept-2-ene-1,7-dioic acid aldolase</fullName>
    </submittedName>
</protein>
<dbReference type="InterPro" id="IPR005000">
    <property type="entry name" value="Aldolase/citrate-lyase_domain"/>
</dbReference>
<keyword evidence="3" id="KW-0456">Lyase</keyword>
<keyword evidence="2" id="KW-0479">Metal-binding</keyword>
<accession>W9DQ06</accession>
<evidence type="ECO:0000256" key="3">
    <source>
        <dbReference type="ARBA" id="ARBA00023239"/>
    </source>
</evidence>
<proteinExistence type="inferred from homology"/>
<sequence length="260" mass="28359">MMIPAKTDNMSLKQKLKNNILTIGSWITVGHPAIAEIMAQSGFDWLTVDMEHSAITLTEAQQLIQVIELSGCVPLVRVGSNDPNLIKRVMDAGSHGVIVPMVNSAEDAEAAVKAVKYPPVGTRGVGLARAQGYGVDFENYKSWVEQESIVIVQIEHIEAVRNIEEILQTEGVDGFIIGPYDLSGSLGMPGEFNEPEVHEALETVKKAAKKMGIISGFHVVPPELSQLNGKIDEGYRFVAYSLDSLFLAETCLRDLAKIKK</sequence>
<comment type="caution">
    <text evidence="5">The sequence shown here is derived from an EMBL/GenBank/DDBJ whole genome shotgun (WGS) entry which is preliminary data.</text>
</comment>
<dbReference type="GO" id="GO:0005737">
    <property type="term" value="C:cytoplasm"/>
    <property type="evidence" value="ECO:0007669"/>
    <property type="project" value="TreeGrafter"/>
</dbReference>
<name>W9DQ06_METTI</name>
<evidence type="ECO:0000313" key="5">
    <source>
        <dbReference type="EMBL" id="ETA67453.1"/>
    </source>
</evidence>
<dbReference type="SUPFAM" id="SSF51621">
    <property type="entry name" value="Phosphoenolpyruvate/pyruvate domain"/>
    <property type="match status" value="1"/>
</dbReference>
<evidence type="ECO:0000256" key="2">
    <source>
        <dbReference type="ARBA" id="ARBA00022723"/>
    </source>
</evidence>
<dbReference type="PANTHER" id="PTHR30502:SF0">
    <property type="entry name" value="PHOSPHOENOLPYRUVATE CARBOXYLASE FAMILY PROTEIN"/>
    <property type="match status" value="1"/>
</dbReference>
<dbReference type="InterPro" id="IPR050251">
    <property type="entry name" value="HpcH-HpaI_aldolase"/>
</dbReference>
<dbReference type="Pfam" id="PF03328">
    <property type="entry name" value="HpcH_HpaI"/>
    <property type="match status" value="1"/>
</dbReference>
<gene>
    <name evidence="5" type="ORF">MettiDRAFT_0877</name>
</gene>
<dbReference type="Proteomes" id="UP000019483">
    <property type="component" value="Unassembled WGS sequence"/>
</dbReference>
<organism evidence="5 6">
    <name type="scientific">Methanolobus tindarius DSM 2278</name>
    <dbReference type="NCBI Taxonomy" id="1090322"/>
    <lineage>
        <taxon>Archaea</taxon>
        <taxon>Methanobacteriati</taxon>
        <taxon>Methanobacteriota</taxon>
        <taxon>Stenosarchaea group</taxon>
        <taxon>Methanomicrobia</taxon>
        <taxon>Methanosarcinales</taxon>
        <taxon>Methanosarcinaceae</taxon>
        <taxon>Methanolobus</taxon>
    </lineage>
</organism>
<dbReference type="InterPro" id="IPR015813">
    <property type="entry name" value="Pyrv/PenolPyrv_kinase-like_dom"/>
</dbReference>
<dbReference type="PANTHER" id="PTHR30502">
    <property type="entry name" value="2-KETO-3-DEOXY-L-RHAMNONATE ALDOLASE"/>
    <property type="match status" value="1"/>
</dbReference>
<dbReference type="EMBL" id="AZAJ01000001">
    <property type="protein sequence ID" value="ETA67453.1"/>
    <property type="molecule type" value="Genomic_DNA"/>
</dbReference>
<dbReference type="STRING" id="1090322.MettiDRAFT_0877"/>
<evidence type="ECO:0000256" key="1">
    <source>
        <dbReference type="ARBA" id="ARBA00005568"/>
    </source>
</evidence>
<dbReference type="InterPro" id="IPR040442">
    <property type="entry name" value="Pyrv_kinase-like_dom_sf"/>
</dbReference>